<dbReference type="SUPFAM" id="SSF53955">
    <property type="entry name" value="Lysozyme-like"/>
    <property type="match status" value="1"/>
</dbReference>
<gene>
    <name evidence="2" type="ORF">DFR74_103471</name>
</gene>
<feature type="domain" description="Transglycosylase SLT" evidence="1">
    <location>
        <begin position="203"/>
        <end position="247"/>
    </location>
</feature>
<dbReference type="InterPro" id="IPR031304">
    <property type="entry name" value="SLT_2"/>
</dbReference>
<proteinExistence type="predicted"/>
<dbReference type="PANTHER" id="PTHR30163:SF8">
    <property type="entry name" value="LYTIC MUREIN TRANSGLYCOSYLASE"/>
    <property type="match status" value="1"/>
</dbReference>
<keyword evidence="3" id="KW-1185">Reference proteome</keyword>
<evidence type="ECO:0000313" key="2">
    <source>
        <dbReference type="EMBL" id="RBO92824.1"/>
    </source>
</evidence>
<evidence type="ECO:0000259" key="1">
    <source>
        <dbReference type="Pfam" id="PF13406"/>
    </source>
</evidence>
<dbReference type="CDD" id="cd13399">
    <property type="entry name" value="Slt35-like"/>
    <property type="match status" value="1"/>
</dbReference>
<accession>A0A366DU91</accession>
<dbReference type="AlphaFoldDB" id="A0A366DU91"/>
<dbReference type="GO" id="GO:0009253">
    <property type="term" value="P:peptidoglycan catabolic process"/>
    <property type="evidence" value="ECO:0007669"/>
    <property type="project" value="TreeGrafter"/>
</dbReference>
<sequence>MVGRATGAILPSVTTNTVACAEIRRDRRERATRGCALPRVWMMERVFAKKSGAVAAAVVAVLLAGCGVGRDLPPIPEGIPPGPGVPLPLIDVDGPGRTALQLRDWADGQAGALGIPRIALEAYGYAAAVMARSRPECGIAWTTLAGIGSVESAHGTHRGASADDAGNVSPPIIGIPLDGSPGVARIEDTDDGVLDGDTVYDRAVGPMQFIPETWQRWGVDANGDGVADPHNIDDAALTAARYLCASGGDLTSERGWHGALMTYNRSNSYLLTVRDRAAAYSVGRRV</sequence>
<dbReference type="Pfam" id="PF13406">
    <property type="entry name" value="SLT_2"/>
    <property type="match status" value="1"/>
</dbReference>
<comment type="caution">
    <text evidence="2">The sequence shown here is derived from an EMBL/GenBank/DDBJ whole genome shotgun (WGS) entry which is preliminary data.</text>
</comment>
<reference evidence="2 3" key="1">
    <citation type="submission" date="2018-06" db="EMBL/GenBank/DDBJ databases">
        <title>Genomic Encyclopedia of Type Strains, Phase IV (KMG-IV): sequencing the most valuable type-strain genomes for metagenomic binning, comparative biology and taxonomic classification.</title>
        <authorList>
            <person name="Goeker M."/>
        </authorList>
    </citation>
    <scope>NUCLEOTIDE SEQUENCE [LARGE SCALE GENOMIC DNA]</scope>
    <source>
        <strain evidence="2 3">DSM 44599</strain>
    </source>
</reference>
<dbReference type="Gene3D" id="1.10.530.10">
    <property type="match status" value="1"/>
</dbReference>
<dbReference type="GO" id="GO:0008933">
    <property type="term" value="F:peptidoglycan lytic transglycosylase activity"/>
    <property type="evidence" value="ECO:0007669"/>
    <property type="project" value="TreeGrafter"/>
</dbReference>
<protein>
    <submittedName>
        <fullName evidence="2">Transglycosylase protein with SLT domain</fullName>
    </submittedName>
</protein>
<dbReference type="PANTHER" id="PTHR30163">
    <property type="entry name" value="MEMBRANE-BOUND LYTIC MUREIN TRANSGLYCOSYLASE B"/>
    <property type="match status" value="1"/>
</dbReference>
<organism evidence="2 3">
    <name type="scientific">Nocardia puris</name>
    <dbReference type="NCBI Taxonomy" id="208602"/>
    <lineage>
        <taxon>Bacteria</taxon>
        <taxon>Bacillati</taxon>
        <taxon>Actinomycetota</taxon>
        <taxon>Actinomycetes</taxon>
        <taxon>Mycobacteriales</taxon>
        <taxon>Nocardiaceae</taxon>
        <taxon>Nocardia</taxon>
    </lineage>
</organism>
<name>A0A366DU91_9NOCA</name>
<dbReference type="STRING" id="1210090.GCA_001613185_02529"/>
<dbReference type="Proteomes" id="UP000252586">
    <property type="component" value="Unassembled WGS sequence"/>
</dbReference>
<dbReference type="InterPro" id="IPR043426">
    <property type="entry name" value="MltB-like"/>
</dbReference>
<dbReference type="InterPro" id="IPR023346">
    <property type="entry name" value="Lysozyme-like_dom_sf"/>
</dbReference>
<dbReference type="EMBL" id="QNRE01000003">
    <property type="protein sequence ID" value="RBO92824.1"/>
    <property type="molecule type" value="Genomic_DNA"/>
</dbReference>
<evidence type="ECO:0000313" key="3">
    <source>
        <dbReference type="Proteomes" id="UP000252586"/>
    </source>
</evidence>